<dbReference type="EMBL" id="AAXW01000024">
    <property type="protein sequence ID" value="EAZ90465.1"/>
    <property type="molecule type" value="Genomic_DNA"/>
</dbReference>
<dbReference type="Proteomes" id="UP000003781">
    <property type="component" value="Unassembled WGS sequence"/>
</dbReference>
<name>A3ISP5_9CHRO</name>
<reference evidence="1 2" key="1">
    <citation type="submission" date="2007-03" db="EMBL/GenBank/DDBJ databases">
        <authorList>
            <person name="Stal L."/>
            <person name="Ferriera S."/>
            <person name="Johnson J."/>
            <person name="Kravitz S."/>
            <person name="Beeson K."/>
            <person name="Sutton G."/>
            <person name="Rogers Y.-H."/>
            <person name="Friedman R."/>
            <person name="Frazier M."/>
            <person name="Venter J.C."/>
        </authorList>
    </citation>
    <scope>NUCLEOTIDE SEQUENCE [LARGE SCALE GENOMIC DNA]</scope>
    <source>
        <strain evidence="1 2">CCY0110</strain>
    </source>
</reference>
<protein>
    <submittedName>
        <fullName evidence="1">Uncharacterized protein</fullName>
    </submittedName>
</protein>
<proteinExistence type="predicted"/>
<sequence>MNIFRIRELLLLFLTIEKLKIVPIDFLIFQGHNIMKPLISIFNI</sequence>
<dbReference type="AlphaFoldDB" id="A3ISP5"/>
<evidence type="ECO:0000313" key="2">
    <source>
        <dbReference type="Proteomes" id="UP000003781"/>
    </source>
</evidence>
<evidence type="ECO:0000313" key="1">
    <source>
        <dbReference type="EMBL" id="EAZ90465.1"/>
    </source>
</evidence>
<keyword evidence="2" id="KW-1185">Reference proteome</keyword>
<accession>A3ISP5</accession>
<organism evidence="1 2">
    <name type="scientific">Crocosphaera chwakensis CCY0110</name>
    <dbReference type="NCBI Taxonomy" id="391612"/>
    <lineage>
        <taxon>Bacteria</taxon>
        <taxon>Bacillati</taxon>
        <taxon>Cyanobacteriota</taxon>
        <taxon>Cyanophyceae</taxon>
        <taxon>Oscillatoriophycideae</taxon>
        <taxon>Chroococcales</taxon>
        <taxon>Aphanothecaceae</taxon>
        <taxon>Crocosphaera</taxon>
        <taxon>Crocosphaera chwakensis</taxon>
    </lineage>
</organism>
<comment type="caution">
    <text evidence="1">The sequence shown here is derived from an EMBL/GenBank/DDBJ whole genome shotgun (WGS) entry which is preliminary data.</text>
</comment>
<gene>
    <name evidence="1" type="ORF">CY0110_26597</name>
</gene>